<gene>
    <name evidence="2" type="ORF">C485_18042</name>
</gene>
<comment type="caution">
    <text evidence="2">The sequence shown here is derived from an EMBL/GenBank/DDBJ whole genome shotgun (WGS) entry which is preliminary data.</text>
</comment>
<dbReference type="EMBL" id="AOIK01000043">
    <property type="protein sequence ID" value="ELY83679.1"/>
    <property type="molecule type" value="Genomic_DNA"/>
</dbReference>
<feature type="region of interest" description="Disordered" evidence="1">
    <location>
        <begin position="576"/>
        <end position="598"/>
    </location>
</feature>
<feature type="compositionally biased region" description="Acidic residues" evidence="1">
    <location>
        <begin position="764"/>
        <end position="778"/>
    </location>
</feature>
<evidence type="ECO:0000313" key="2">
    <source>
        <dbReference type="EMBL" id="ELY83679.1"/>
    </source>
</evidence>
<proteinExistence type="predicted"/>
<protein>
    <recommendedName>
        <fullName evidence="4">RanBP2-type domain-containing protein</fullName>
    </recommendedName>
</protein>
<name>L9ZBB4_NATA2</name>
<keyword evidence="3" id="KW-1185">Reference proteome</keyword>
<dbReference type="PATRIC" id="fig|1227494.3.peg.3584"/>
<feature type="compositionally biased region" description="Basic and acidic residues" evidence="1">
    <location>
        <begin position="747"/>
        <end position="758"/>
    </location>
</feature>
<accession>L9ZBB4</accession>
<evidence type="ECO:0008006" key="4">
    <source>
        <dbReference type="Google" id="ProtNLM"/>
    </source>
</evidence>
<feature type="compositionally biased region" description="Basic and acidic residues" evidence="1">
    <location>
        <begin position="98"/>
        <end position="116"/>
    </location>
</feature>
<dbReference type="AlphaFoldDB" id="L9ZBB4"/>
<evidence type="ECO:0000313" key="3">
    <source>
        <dbReference type="Proteomes" id="UP000011511"/>
    </source>
</evidence>
<dbReference type="Proteomes" id="UP000011511">
    <property type="component" value="Unassembled WGS sequence"/>
</dbReference>
<feature type="region of interest" description="Disordered" evidence="1">
    <location>
        <begin position="98"/>
        <end position="119"/>
    </location>
</feature>
<sequence length="809" mass="95225">MIALDKPFEFLYDLNHILTTYNEGQKENSQNNNLVVPGIPRSGKGQVTGWAKEHGLEGGHIKLFEVHASKISHLAEVFQFLFPNGFFLNRKAKKELDHEEEPKGVKQLLKQDRYSDPDTTVSDIEDVIEVFEEEKPPRRIEKLDELIEAESNDSLRQRLEEAREKQVEIRDRLQQIYNWGYTNSDLPDLFRRNYSNGLNSSFSIQVFTPISRNMPTCDVPDFFEPFAVPVDDFERYEQLKWGLRIIHPDRFNQYKDFYGRAVKVGDTSYQDLRNVDDLKESDHFVSKEYGDGESFKDTRVAHQKDIKGKFQRDWDGRFTEGVVCSSDFEYKLRPRLKEAMLSDEPDIVTLYTGFISDETLRKFVMVYFMETMFDIVRNLSGTELQKLDCQFIASILEAQEVIKKSSKSNSLSAADRAFNRFIWEAMNDSGHYNFNFWFDTKPSETHGNLLSKASKRIVTRMNKEDVRSWYTGSTRDDILEAFSTRDYRQLDGSYPEFGYGFIYDDNVVDWRKNGRTRYGHRLPTPRMCVQDPVDEISNEDWSLFTEELDRWGTMNFQEYMDALFKEDWEKSAEPYIEESKRKQREKEKEEEEREKNRKEMLQEMAREKLRLKVEQRGGIPDSWTSLSEEILEEMHEEGRAEDWEHPKNIMDPTKDLRDELEEEFAAQADDFDAEEISEEMRRDEDAIVRFLFGATSTDEKVYQMKKFIQDRYEDVPSDVAEELAEDAAKETWMWLKMQGYMTNGHQPDVEKEEFREEMEFQGSEPEEDDSGSEVEPPGEEWNCRCGAWNQGDRVVCRSCGGNYEETRES</sequence>
<feature type="region of interest" description="Disordered" evidence="1">
    <location>
        <begin position="744"/>
        <end position="780"/>
    </location>
</feature>
<organism evidence="2 3">
    <name type="scientific">Natrinema altunense (strain JCM 12890 / CGMCC 1.3731 / AJ2)</name>
    <dbReference type="NCBI Taxonomy" id="1227494"/>
    <lineage>
        <taxon>Archaea</taxon>
        <taxon>Methanobacteriati</taxon>
        <taxon>Methanobacteriota</taxon>
        <taxon>Stenosarchaea group</taxon>
        <taxon>Halobacteria</taxon>
        <taxon>Halobacteriales</taxon>
        <taxon>Natrialbaceae</taxon>
        <taxon>Natrinema</taxon>
    </lineage>
</organism>
<evidence type="ECO:0000256" key="1">
    <source>
        <dbReference type="SAM" id="MobiDB-lite"/>
    </source>
</evidence>
<reference evidence="2 3" key="1">
    <citation type="journal article" date="2014" name="PLoS Genet.">
        <title>Phylogenetically driven sequencing of extremely halophilic archaea reveals strategies for static and dynamic osmo-response.</title>
        <authorList>
            <person name="Becker E.A."/>
            <person name="Seitzer P.M."/>
            <person name="Tritt A."/>
            <person name="Larsen D."/>
            <person name="Krusor M."/>
            <person name="Yao A.I."/>
            <person name="Wu D."/>
            <person name="Madern D."/>
            <person name="Eisen J.A."/>
            <person name="Darling A.E."/>
            <person name="Facciotti M.T."/>
        </authorList>
    </citation>
    <scope>NUCLEOTIDE SEQUENCE [LARGE SCALE GENOMIC DNA]</scope>
    <source>
        <strain evidence="2 3">JCM 12890</strain>
    </source>
</reference>